<dbReference type="EMBL" id="KQ250857">
    <property type="protein sequence ID" value="KNC70547.1"/>
    <property type="molecule type" value="Genomic_DNA"/>
</dbReference>
<evidence type="ECO:0000313" key="2">
    <source>
        <dbReference type="Proteomes" id="UP000054560"/>
    </source>
</evidence>
<keyword evidence="2" id="KW-1185">Reference proteome</keyword>
<dbReference type="GeneID" id="25917427"/>
<dbReference type="AlphaFoldDB" id="A0A0L0F1H5"/>
<feature type="non-terminal residue" evidence="1">
    <location>
        <position position="80"/>
    </location>
</feature>
<name>A0A0L0F1H5_9EUKA</name>
<organism evidence="1 2">
    <name type="scientific">Sphaeroforma arctica JP610</name>
    <dbReference type="NCBI Taxonomy" id="667725"/>
    <lineage>
        <taxon>Eukaryota</taxon>
        <taxon>Ichthyosporea</taxon>
        <taxon>Ichthyophonida</taxon>
        <taxon>Sphaeroforma</taxon>
    </lineage>
</organism>
<protein>
    <submittedName>
        <fullName evidence="1">Uncharacterized protein</fullName>
    </submittedName>
</protein>
<dbReference type="Proteomes" id="UP000054560">
    <property type="component" value="Unassembled WGS sequence"/>
</dbReference>
<reference evidence="1 2" key="1">
    <citation type="submission" date="2011-02" db="EMBL/GenBank/DDBJ databases">
        <title>The Genome Sequence of Sphaeroforma arctica JP610.</title>
        <authorList>
            <consortium name="The Broad Institute Genome Sequencing Platform"/>
            <person name="Russ C."/>
            <person name="Cuomo C."/>
            <person name="Young S.K."/>
            <person name="Zeng Q."/>
            <person name="Gargeya S."/>
            <person name="Alvarado L."/>
            <person name="Berlin A."/>
            <person name="Chapman S.B."/>
            <person name="Chen Z."/>
            <person name="Freedman E."/>
            <person name="Gellesch M."/>
            <person name="Goldberg J."/>
            <person name="Griggs A."/>
            <person name="Gujja S."/>
            <person name="Heilman E."/>
            <person name="Heiman D."/>
            <person name="Howarth C."/>
            <person name="Mehta T."/>
            <person name="Neiman D."/>
            <person name="Pearson M."/>
            <person name="Roberts A."/>
            <person name="Saif S."/>
            <person name="Shea T."/>
            <person name="Shenoy N."/>
            <person name="Sisk P."/>
            <person name="Stolte C."/>
            <person name="Sykes S."/>
            <person name="White J."/>
            <person name="Yandava C."/>
            <person name="Burger G."/>
            <person name="Gray M.W."/>
            <person name="Holland P.W.H."/>
            <person name="King N."/>
            <person name="Lang F.B.F."/>
            <person name="Roger A.J."/>
            <person name="Ruiz-Trillo I."/>
            <person name="Haas B."/>
            <person name="Nusbaum C."/>
            <person name="Birren B."/>
        </authorList>
    </citation>
    <scope>NUCLEOTIDE SEQUENCE [LARGE SCALE GENOMIC DNA]</scope>
    <source>
        <strain evidence="1 2">JP610</strain>
    </source>
</reference>
<evidence type="ECO:0000313" key="1">
    <source>
        <dbReference type="EMBL" id="KNC70547.1"/>
    </source>
</evidence>
<sequence length="80" mass="7926">GNATAPLYMPETVHTSTGAVETVTNTFSGVSGVLSDTVVNTTAQLIEPLTQVLATGAQAGEVAAAGLDSSTPAGLVRILL</sequence>
<dbReference type="RefSeq" id="XP_014144449.1">
    <property type="nucleotide sequence ID" value="XM_014288974.1"/>
</dbReference>
<accession>A0A0L0F1H5</accession>
<proteinExistence type="predicted"/>
<gene>
    <name evidence="1" type="ORF">SARC_16923</name>
</gene>
<feature type="non-terminal residue" evidence="1">
    <location>
        <position position="1"/>
    </location>
</feature>